<dbReference type="EMBL" id="MJEQ01037183">
    <property type="protein sequence ID" value="OIT08066.1"/>
    <property type="molecule type" value="Genomic_DNA"/>
</dbReference>
<dbReference type="PROSITE" id="PS50066">
    <property type="entry name" value="MADS_BOX_2"/>
    <property type="match status" value="1"/>
</dbReference>
<evidence type="ECO:0000259" key="7">
    <source>
        <dbReference type="PROSITE" id="PS50066"/>
    </source>
</evidence>
<dbReference type="PANTHER" id="PTHR11945">
    <property type="entry name" value="MADS BOX PROTEIN"/>
    <property type="match status" value="1"/>
</dbReference>
<dbReference type="InterPro" id="IPR036879">
    <property type="entry name" value="TF_MADSbox_sf"/>
</dbReference>
<dbReference type="Pfam" id="PF00319">
    <property type="entry name" value="SRF-TF"/>
    <property type="match status" value="1"/>
</dbReference>
<gene>
    <name evidence="8" type="primary">AGL62_1</name>
    <name evidence="8" type="ORF">A4A49_18037</name>
</gene>
<dbReference type="SUPFAM" id="SSF55455">
    <property type="entry name" value="SRF-like"/>
    <property type="match status" value="1"/>
</dbReference>
<dbReference type="AlphaFoldDB" id="A0A1J6ITL4"/>
<keyword evidence="4" id="KW-0804">Transcription</keyword>
<evidence type="ECO:0000256" key="4">
    <source>
        <dbReference type="ARBA" id="ARBA00023163"/>
    </source>
</evidence>
<dbReference type="SMART" id="SM00432">
    <property type="entry name" value="MADS"/>
    <property type="match status" value="1"/>
</dbReference>
<keyword evidence="9" id="KW-1185">Reference proteome</keyword>
<dbReference type="PRINTS" id="PR00404">
    <property type="entry name" value="MADSDOMAIN"/>
</dbReference>
<dbReference type="OMA" id="RNGIYTK"/>
<dbReference type="GO" id="GO:0000981">
    <property type="term" value="F:DNA-binding transcription factor activity, RNA polymerase II-specific"/>
    <property type="evidence" value="ECO:0007669"/>
    <property type="project" value="TreeGrafter"/>
</dbReference>
<evidence type="ECO:0000256" key="5">
    <source>
        <dbReference type="ARBA" id="ARBA00023242"/>
    </source>
</evidence>
<accession>A0A1J6ITL4</accession>
<evidence type="ECO:0000256" key="3">
    <source>
        <dbReference type="ARBA" id="ARBA00023125"/>
    </source>
</evidence>
<evidence type="ECO:0000256" key="2">
    <source>
        <dbReference type="ARBA" id="ARBA00023015"/>
    </source>
</evidence>
<comment type="caution">
    <text evidence="8">The sequence shown here is derived from an EMBL/GenBank/DDBJ whole genome shotgun (WGS) entry which is preliminary data.</text>
</comment>
<dbReference type="GO" id="GO:0000978">
    <property type="term" value="F:RNA polymerase II cis-regulatory region sequence-specific DNA binding"/>
    <property type="evidence" value="ECO:0007669"/>
    <property type="project" value="TreeGrafter"/>
</dbReference>
<name>A0A1J6ITL4_NICAT</name>
<reference evidence="8" key="1">
    <citation type="submission" date="2016-11" db="EMBL/GenBank/DDBJ databases">
        <title>The genome of Nicotiana attenuata.</title>
        <authorList>
            <person name="Xu S."/>
            <person name="Brockmoeller T."/>
            <person name="Gaquerel E."/>
            <person name="Navarro A."/>
            <person name="Kuhl H."/>
            <person name="Gase K."/>
            <person name="Ling Z."/>
            <person name="Zhou W."/>
            <person name="Kreitzer C."/>
            <person name="Stanke M."/>
            <person name="Tang H."/>
            <person name="Lyons E."/>
            <person name="Pandey P."/>
            <person name="Pandey S.P."/>
            <person name="Timmermann B."/>
            <person name="Baldwin I.T."/>
        </authorList>
    </citation>
    <scope>NUCLEOTIDE SEQUENCE [LARGE SCALE GENOMIC DNA]</scope>
    <source>
        <strain evidence="8">UT</strain>
    </source>
</reference>
<sequence length="177" mass="20150">MVCKKTKGRQKIQMKKIEKKDDLFATFSKRRAGLYKKSSELIAECGVDVGIVASSPTGKPFSFFHPTNDAIIARFQNPDMQLSQTTGLVAAHARNKVNSLNSRLEELDTREEAAIAQARFYDKMIETRESGWWESIEQLNADEVTKFEAWLKSVIFNMNNRLNQLEFGVSSSTPNYF</sequence>
<dbReference type="Proteomes" id="UP000187609">
    <property type="component" value="Unassembled WGS sequence"/>
</dbReference>
<dbReference type="PANTHER" id="PTHR11945:SF613">
    <property type="entry name" value="AGAMOUS-LIKE MADS-BOX PROTEIN AGL62"/>
    <property type="match status" value="1"/>
</dbReference>
<dbReference type="Gene3D" id="3.40.1810.10">
    <property type="entry name" value="Transcription factor, MADS-box"/>
    <property type="match status" value="1"/>
</dbReference>
<keyword evidence="5" id="KW-0539">Nucleus</keyword>
<dbReference type="GO" id="GO:0005634">
    <property type="term" value="C:nucleus"/>
    <property type="evidence" value="ECO:0007669"/>
    <property type="project" value="UniProtKB-SubCell"/>
</dbReference>
<feature type="domain" description="MADS-box" evidence="7">
    <location>
        <begin position="7"/>
        <end position="67"/>
    </location>
</feature>
<evidence type="ECO:0000313" key="8">
    <source>
        <dbReference type="EMBL" id="OIT08066.1"/>
    </source>
</evidence>
<evidence type="ECO:0000313" key="9">
    <source>
        <dbReference type="Proteomes" id="UP000187609"/>
    </source>
</evidence>
<dbReference type="OrthoDB" id="1274585at2759"/>
<comment type="subcellular location">
    <subcellularLocation>
        <location evidence="1">Nucleus</location>
    </subcellularLocation>
</comment>
<dbReference type="KEGG" id="nau:109241048"/>
<protein>
    <submittedName>
        <fullName evidence="8">Agamous-like mads-box protein agl62</fullName>
    </submittedName>
</protein>
<feature type="coiled-coil region" evidence="6">
    <location>
        <begin position="90"/>
        <end position="117"/>
    </location>
</feature>
<dbReference type="GO" id="GO:0046983">
    <property type="term" value="F:protein dimerization activity"/>
    <property type="evidence" value="ECO:0007669"/>
    <property type="project" value="InterPro"/>
</dbReference>
<dbReference type="InterPro" id="IPR002100">
    <property type="entry name" value="TF_MADSbox"/>
</dbReference>
<organism evidence="8 9">
    <name type="scientific">Nicotiana attenuata</name>
    <name type="common">Coyote tobacco</name>
    <dbReference type="NCBI Taxonomy" id="49451"/>
    <lineage>
        <taxon>Eukaryota</taxon>
        <taxon>Viridiplantae</taxon>
        <taxon>Streptophyta</taxon>
        <taxon>Embryophyta</taxon>
        <taxon>Tracheophyta</taxon>
        <taxon>Spermatophyta</taxon>
        <taxon>Magnoliopsida</taxon>
        <taxon>eudicotyledons</taxon>
        <taxon>Gunneridae</taxon>
        <taxon>Pentapetalae</taxon>
        <taxon>asterids</taxon>
        <taxon>lamiids</taxon>
        <taxon>Solanales</taxon>
        <taxon>Solanaceae</taxon>
        <taxon>Nicotianoideae</taxon>
        <taxon>Nicotianeae</taxon>
        <taxon>Nicotiana</taxon>
    </lineage>
</organism>
<dbReference type="Gramene" id="OIT08066">
    <property type="protein sequence ID" value="OIT08066"/>
    <property type="gene ID" value="A4A49_18037"/>
</dbReference>
<evidence type="ECO:0000256" key="1">
    <source>
        <dbReference type="ARBA" id="ARBA00004123"/>
    </source>
</evidence>
<keyword evidence="6" id="KW-0175">Coiled coil</keyword>
<proteinExistence type="predicted"/>
<keyword evidence="2" id="KW-0805">Transcription regulation</keyword>
<dbReference type="GeneID" id="109241048"/>
<keyword evidence="3" id="KW-0238">DNA-binding</keyword>
<evidence type="ECO:0000256" key="6">
    <source>
        <dbReference type="SAM" id="Coils"/>
    </source>
</evidence>
<dbReference type="SMR" id="A0A1J6ITL4"/>